<proteinExistence type="predicted"/>
<dbReference type="EMBL" id="CP116967">
    <property type="protein sequence ID" value="WNM57841.1"/>
    <property type="molecule type" value="Genomic_DNA"/>
</dbReference>
<protein>
    <submittedName>
        <fullName evidence="2">Heme-binding beta-barrel domain-containing protein</fullName>
    </submittedName>
</protein>
<dbReference type="AlphaFoldDB" id="A0AA96JWG1"/>
<dbReference type="SUPFAM" id="SSF50814">
    <property type="entry name" value="Lipocalins"/>
    <property type="match status" value="1"/>
</dbReference>
<organism evidence="2 3">
    <name type="scientific">Candidatus Nitrospira allomarina</name>
    <dbReference type="NCBI Taxonomy" id="3020900"/>
    <lineage>
        <taxon>Bacteria</taxon>
        <taxon>Pseudomonadati</taxon>
        <taxon>Nitrospirota</taxon>
        <taxon>Nitrospiria</taxon>
        <taxon>Nitrospirales</taxon>
        <taxon>Nitrospiraceae</taxon>
        <taxon>Nitrospira</taxon>
    </lineage>
</organism>
<evidence type="ECO:0000259" key="1">
    <source>
        <dbReference type="Pfam" id="PF08768"/>
    </source>
</evidence>
<accession>A0AA96JWG1</accession>
<evidence type="ECO:0000313" key="3">
    <source>
        <dbReference type="Proteomes" id="UP001302719"/>
    </source>
</evidence>
<dbReference type="InterPro" id="IPR012674">
    <property type="entry name" value="Calycin"/>
</dbReference>
<reference evidence="2 3" key="1">
    <citation type="submission" date="2023-01" db="EMBL/GenBank/DDBJ databases">
        <title>Cultivation and genomic characterization of new, ubiquitous marine nitrite-oxidizing bacteria from the Nitrospirales.</title>
        <authorList>
            <person name="Mueller A.J."/>
            <person name="Daebeler A."/>
            <person name="Herbold C.W."/>
            <person name="Kirkegaard R.H."/>
            <person name="Daims H."/>
        </authorList>
    </citation>
    <scope>NUCLEOTIDE SEQUENCE [LARGE SCALE GENOMIC DNA]</scope>
    <source>
        <strain evidence="2 3">VA</strain>
    </source>
</reference>
<dbReference type="Proteomes" id="UP001302719">
    <property type="component" value="Chromosome"/>
</dbReference>
<gene>
    <name evidence="2" type="ORF">PP769_17995</name>
</gene>
<dbReference type="InterPro" id="IPR014878">
    <property type="entry name" value="THAP4-like_heme-bd"/>
</dbReference>
<name>A0AA96JWG1_9BACT</name>
<evidence type="ECO:0000313" key="2">
    <source>
        <dbReference type="EMBL" id="WNM57841.1"/>
    </source>
</evidence>
<dbReference type="Gene3D" id="2.40.128.20">
    <property type="match status" value="1"/>
</dbReference>
<feature type="domain" description="THAP4-like heme-binding" evidence="1">
    <location>
        <begin position="18"/>
        <end position="105"/>
    </location>
</feature>
<keyword evidence="3" id="KW-1185">Reference proteome</keyword>
<sequence length="112" mass="12628">MTGTHHSDPTHAEIIRHLGPLTSLAGTWEGDRGVDIAPAKEGSHETHYRERLQFDPIGPVVNGSQVLYGLRYSTVAWPLIQEQPFHKEVGYWLWDAAGQQVMQCFMSLEASW</sequence>
<dbReference type="Pfam" id="PF08768">
    <property type="entry name" value="THAP4_heme-bd"/>
    <property type="match status" value="1"/>
</dbReference>
<dbReference type="KEGG" id="nall:PP769_17995"/>
<dbReference type="RefSeq" id="WP_312642831.1">
    <property type="nucleotide sequence ID" value="NZ_CP116967.1"/>
</dbReference>